<dbReference type="Pfam" id="PF08340">
    <property type="entry name" value="YicC-like_C"/>
    <property type="match status" value="1"/>
</dbReference>
<gene>
    <name evidence="8" type="ORF">EV659_101338</name>
</gene>
<sequence>MALKSMTGFARAQAQAHGFWLAWEAKSVNGKGLDVRARVPSMLDGLDLAARKRAGQRLGRGSVYLTLNVERDEADSAPGVNDARLAALIETSARLAAAHGDAVRPASIGELLALRGVMEAETRALDDATRAGLETAALAALDQALDALVAAREQEGASLGVQLAGHLDTMAELVARAGAAAAARPEAVKARFAARLAELLGGSDSVDPQRLEQELALLAIKADVREELDRLDTHLASGRALLAADDPVGRRLDFLAQEFNREANTLCSKAQDADLTALGLELKTVIDQWREQIQNVE</sequence>
<dbReference type="RefSeq" id="WP_132706864.1">
    <property type="nucleotide sequence ID" value="NZ_JACIGF010000001.1"/>
</dbReference>
<dbReference type="GO" id="GO:0004521">
    <property type="term" value="F:RNA endonuclease activity"/>
    <property type="evidence" value="ECO:0007669"/>
    <property type="project" value="InterPro"/>
</dbReference>
<feature type="domain" description="Endoribonuclease YicC-like C-terminal" evidence="7">
    <location>
        <begin position="181"/>
        <end position="297"/>
    </location>
</feature>
<keyword evidence="4" id="KW-0378">Hydrolase</keyword>
<dbReference type="EMBL" id="SLXO01000001">
    <property type="protein sequence ID" value="TCP38434.1"/>
    <property type="molecule type" value="Genomic_DNA"/>
</dbReference>
<dbReference type="PANTHER" id="PTHR30636:SF3">
    <property type="entry name" value="UPF0701 PROTEIN YICC"/>
    <property type="match status" value="1"/>
</dbReference>
<comment type="cofactor">
    <cofactor evidence="1">
        <name>a divalent metal cation</name>
        <dbReference type="ChEBI" id="CHEBI:60240"/>
    </cofactor>
</comment>
<dbReference type="AlphaFoldDB" id="A0A4R2PTH5"/>
<evidence type="ECO:0000313" key="9">
    <source>
        <dbReference type="Proteomes" id="UP000295399"/>
    </source>
</evidence>
<organism evidence="8 9">
    <name type="scientific">Rhodothalassium salexigens DSM 2132</name>
    <dbReference type="NCBI Taxonomy" id="1188247"/>
    <lineage>
        <taxon>Bacteria</taxon>
        <taxon>Pseudomonadati</taxon>
        <taxon>Pseudomonadota</taxon>
        <taxon>Alphaproteobacteria</taxon>
        <taxon>Rhodothalassiales</taxon>
        <taxon>Rhodothalassiaceae</taxon>
        <taxon>Rhodothalassium</taxon>
    </lineage>
</organism>
<feature type="domain" description="Endoribonuclease YicC-like N-terminal" evidence="6">
    <location>
        <begin position="3"/>
        <end position="159"/>
    </location>
</feature>
<dbReference type="OrthoDB" id="9771229at2"/>
<accession>A0A4R2PTH5</accession>
<dbReference type="GO" id="GO:0016787">
    <property type="term" value="F:hydrolase activity"/>
    <property type="evidence" value="ECO:0007669"/>
    <property type="project" value="UniProtKB-KW"/>
</dbReference>
<evidence type="ECO:0000256" key="2">
    <source>
        <dbReference type="ARBA" id="ARBA00022722"/>
    </source>
</evidence>
<dbReference type="InterPro" id="IPR005229">
    <property type="entry name" value="YicC/YloC-like"/>
</dbReference>
<dbReference type="FunCoup" id="A0A4R2PTH5">
    <property type="interactions" value="239"/>
</dbReference>
<keyword evidence="3" id="KW-0255">Endonuclease</keyword>
<dbReference type="InterPro" id="IPR013551">
    <property type="entry name" value="YicC-like_C"/>
</dbReference>
<comment type="similarity">
    <text evidence="5">Belongs to the YicC/YloC family.</text>
</comment>
<protein>
    <submittedName>
        <fullName evidence="8">Uncharacterized protein (TIGR00255 family)</fullName>
    </submittedName>
</protein>
<dbReference type="InParanoid" id="A0A4R2PTH5"/>
<keyword evidence="9" id="KW-1185">Reference proteome</keyword>
<reference evidence="8 9" key="1">
    <citation type="submission" date="2019-03" db="EMBL/GenBank/DDBJ databases">
        <title>Genomic Encyclopedia of Type Strains, Phase IV (KMG-IV): sequencing the most valuable type-strain genomes for metagenomic binning, comparative biology and taxonomic classification.</title>
        <authorList>
            <person name="Goeker M."/>
        </authorList>
    </citation>
    <scope>NUCLEOTIDE SEQUENCE [LARGE SCALE GENOMIC DNA]</scope>
    <source>
        <strain evidence="8 9">DSM 2132</strain>
    </source>
</reference>
<proteinExistence type="inferred from homology"/>
<evidence type="ECO:0000256" key="1">
    <source>
        <dbReference type="ARBA" id="ARBA00001968"/>
    </source>
</evidence>
<evidence type="ECO:0000256" key="4">
    <source>
        <dbReference type="ARBA" id="ARBA00022801"/>
    </source>
</evidence>
<dbReference type="InterPro" id="IPR013527">
    <property type="entry name" value="YicC-like_N"/>
</dbReference>
<evidence type="ECO:0000259" key="7">
    <source>
        <dbReference type="Pfam" id="PF08340"/>
    </source>
</evidence>
<dbReference type="Pfam" id="PF03755">
    <property type="entry name" value="YicC-like_N"/>
    <property type="match status" value="1"/>
</dbReference>
<keyword evidence="2" id="KW-0540">Nuclease</keyword>
<evidence type="ECO:0000313" key="8">
    <source>
        <dbReference type="EMBL" id="TCP38434.1"/>
    </source>
</evidence>
<name>A0A4R2PTH5_RHOSA</name>
<evidence type="ECO:0000256" key="3">
    <source>
        <dbReference type="ARBA" id="ARBA00022759"/>
    </source>
</evidence>
<evidence type="ECO:0000259" key="6">
    <source>
        <dbReference type="Pfam" id="PF03755"/>
    </source>
</evidence>
<comment type="caution">
    <text evidence="8">The sequence shown here is derived from an EMBL/GenBank/DDBJ whole genome shotgun (WGS) entry which is preliminary data.</text>
</comment>
<evidence type="ECO:0000256" key="5">
    <source>
        <dbReference type="ARBA" id="ARBA00035648"/>
    </source>
</evidence>
<dbReference type="NCBIfam" id="TIGR00255">
    <property type="entry name" value="YicC/YloC family endoribonuclease"/>
    <property type="match status" value="1"/>
</dbReference>
<dbReference type="PANTHER" id="PTHR30636">
    <property type="entry name" value="UPF0701 PROTEIN YICC"/>
    <property type="match status" value="1"/>
</dbReference>
<dbReference type="Proteomes" id="UP000295399">
    <property type="component" value="Unassembled WGS sequence"/>
</dbReference>